<keyword evidence="5 8" id="KW-0812">Transmembrane</keyword>
<feature type="transmembrane region" description="Helical" evidence="8">
    <location>
        <begin position="367"/>
        <end position="385"/>
    </location>
</feature>
<dbReference type="GO" id="GO:0006493">
    <property type="term" value="P:protein O-linked glycosylation"/>
    <property type="evidence" value="ECO:0007669"/>
    <property type="project" value="InterPro"/>
</dbReference>
<dbReference type="RefSeq" id="WP_184302071.1">
    <property type="nucleotide sequence ID" value="NZ_JACHLP010000007.1"/>
</dbReference>
<keyword evidence="6 8" id="KW-1133">Transmembrane helix</keyword>
<dbReference type="EMBL" id="JACHLP010000007">
    <property type="protein sequence ID" value="MBB4844905.1"/>
    <property type="molecule type" value="Genomic_DNA"/>
</dbReference>
<feature type="domain" description="ArnT-like N-terminal" evidence="9">
    <location>
        <begin position="36"/>
        <end position="245"/>
    </location>
</feature>
<sequence>MNLSKDMRLSVRPWLWVLALILLLRLLSLATMPLTDHTEARYAEIARLMVQLGDWVSPHITPAEVFWAKPPLSTWSQALSMQAFGISEWAARLPAVGWSLMSLAALAWMLRGSLSRLQIAAVLTLLSLSPLFFISAGAVMTDATLGACVMLVQAAWWRVLNSEGRARQQAARILGLGMALALLTKGPAAAVLALLPILIHAAWRRHWAVVLTVLRDPSVWLICLGLSLPWYIVAEIKTPGFLQYFVLGEHVMRFLQPGWKGDRYGFAHAQPLGMIWAFTLVAALPAVLLLLARLPLLRWRQGAGSLKRQLQASGGVELACYALCIVLAPLLIFSASRNLIFTYAMTALPGLALLAVTVLPERALSGAKAWGLALLWTALYAWAFFVKLPEVGQQHSDKPLIDAYRAACPAEDCALRYESKPPYSAFFYTQGRLYAGLPGRPGAPAFKVLPVEKKSSRPSDALVCNKEQCLLRDEGVAAGPR</sequence>
<reference evidence="10 11" key="1">
    <citation type="submission" date="2020-08" db="EMBL/GenBank/DDBJ databases">
        <title>Functional genomics of gut bacteria from endangered species of beetles.</title>
        <authorList>
            <person name="Carlos-Shanley C."/>
        </authorList>
    </citation>
    <scope>NUCLEOTIDE SEQUENCE [LARGE SCALE GENOMIC DNA]</scope>
    <source>
        <strain evidence="10 11">S00239</strain>
    </source>
</reference>
<evidence type="ECO:0000256" key="8">
    <source>
        <dbReference type="SAM" id="Phobius"/>
    </source>
</evidence>
<feature type="transmembrane region" description="Helical" evidence="8">
    <location>
        <begin position="143"/>
        <end position="161"/>
    </location>
</feature>
<evidence type="ECO:0000259" key="9">
    <source>
        <dbReference type="Pfam" id="PF02366"/>
    </source>
</evidence>
<dbReference type="PANTHER" id="PTHR33908">
    <property type="entry name" value="MANNOSYLTRANSFERASE YKCB-RELATED"/>
    <property type="match status" value="1"/>
</dbReference>
<dbReference type="Pfam" id="PF02366">
    <property type="entry name" value="PMT"/>
    <property type="match status" value="1"/>
</dbReference>
<evidence type="ECO:0000256" key="7">
    <source>
        <dbReference type="ARBA" id="ARBA00023136"/>
    </source>
</evidence>
<organism evidence="10 11">
    <name type="scientific">Roseateles oligotrophus</name>
    <dbReference type="NCBI Taxonomy" id="1769250"/>
    <lineage>
        <taxon>Bacteria</taxon>
        <taxon>Pseudomonadati</taxon>
        <taxon>Pseudomonadota</taxon>
        <taxon>Betaproteobacteria</taxon>
        <taxon>Burkholderiales</taxon>
        <taxon>Sphaerotilaceae</taxon>
        <taxon>Roseateles</taxon>
    </lineage>
</organism>
<evidence type="ECO:0000256" key="3">
    <source>
        <dbReference type="ARBA" id="ARBA00022676"/>
    </source>
</evidence>
<evidence type="ECO:0000313" key="10">
    <source>
        <dbReference type="EMBL" id="MBB4844905.1"/>
    </source>
</evidence>
<evidence type="ECO:0000256" key="5">
    <source>
        <dbReference type="ARBA" id="ARBA00022692"/>
    </source>
</evidence>
<proteinExistence type="predicted"/>
<dbReference type="InterPro" id="IPR003342">
    <property type="entry name" value="ArnT-like_N"/>
</dbReference>
<keyword evidence="2" id="KW-1003">Cell membrane</keyword>
<feature type="transmembrane region" description="Helical" evidence="8">
    <location>
        <begin position="271"/>
        <end position="294"/>
    </location>
</feature>
<evidence type="ECO:0000256" key="6">
    <source>
        <dbReference type="ARBA" id="ARBA00022989"/>
    </source>
</evidence>
<feature type="transmembrane region" description="Helical" evidence="8">
    <location>
        <begin position="173"/>
        <end position="198"/>
    </location>
</feature>
<dbReference type="PANTHER" id="PTHR33908:SF3">
    <property type="entry name" value="UNDECAPRENYL PHOSPHATE-ALPHA-4-AMINO-4-DEOXY-L-ARABINOSE ARABINOSYL TRANSFERASE"/>
    <property type="match status" value="1"/>
</dbReference>
<comment type="caution">
    <text evidence="10">The sequence shown here is derived from an EMBL/GenBank/DDBJ whole genome shotgun (WGS) entry which is preliminary data.</text>
</comment>
<dbReference type="GO" id="GO:0010041">
    <property type="term" value="P:response to iron(III) ion"/>
    <property type="evidence" value="ECO:0007669"/>
    <property type="project" value="TreeGrafter"/>
</dbReference>
<dbReference type="GO" id="GO:0000030">
    <property type="term" value="F:mannosyltransferase activity"/>
    <property type="evidence" value="ECO:0007669"/>
    <property type="project" value="InterPro"/>
</dbReference>
<name>A0A840LDA9_9BURK</name>
<keyword evidence="7 8" id="KW-0472">Membrane</keyword>
<feature type="transmembrane region" description="Helical" evidence="8">
    <location>
        <begin position="340"/>
        <end position="360"/>
    </location>
</feature>
<dbReference type="InterPro" id="IPR050297">
    <property type="entry name" value="LipidA_mod_glycosyltrf_83"/>
</dbReference>
<dbReference type="GO" id="GO:0005886">
    <property type="term" value="C:plasma membrane"/>
    <property type="evidence" value="ECO:0007669"/>
    <property type="project" value="UniProtKB-SubCell"/>
</dbReference>
<evidence type="ECO:0000256" key="1">
    <source>
        <dbReference type="ARBA" id="ARBA00004651"/>
    </source>
</evidence>
<comment type="subcellular location">
    <subcellularLocation>
        <location evidence="1">Cell membrane</location>
        <topology evidence="1">Multi-pass membrane protein</topology>
    </subcellularLocation>
</comment>
<evidence type="ECO:0000256" key="2">
    <source>
        <dbReference type="ARBA" id="ARBA00022475"/>
    </source>
</evidence>
<feature type="transmembrane region" description="Helical" evidence="8">
    <location>
        <begin position="117"/>
        <end position="137"/>
    </location>
</feature>
<protein>
    <submittedName>
        <fullName evidence="10">4-amino-4-deoxy-L-arabinose transferase-like glycosyltransferase</fullName>
    </submittedName>
</protein>
<dbReference type="GO" id="GO:0009103">
    <property type="term" value="P:lipopolysaccharide biosynthetic process"/>
    <property type="evidence" value="ECO:0007669"/>
    <property type="project" value="UniProtKB-ARBA"/>
</dbReference>
<evidence type="ECO:0000256" key="4">
    <source>
        <dbReference type="ARBA" id="ARBA00022679"/>
    </source>
</evidence>
<feature type="transmembrane region" description="Helical" evidence="8">
    <location>
        <begin position="89"/>
        <end position="110"/>
    </location>
</feature>
<dbReference type="AlphaFoldDB" id="A0A840LDA9"/>
<keyword evidence="11" id="KW-1185">Reference proteome</keyword>
<dbReference type="Proteomes" id="UP000562027">
    <property type="component" value="Unassembled WGS sequence"/>
</dbReference>
<gene>
    <name evidence="10" type="ORF">HNP55_003451</name>
</gene>
<feature type="transmembrane region" description="Helical" evidence="8">
    <location>
        <begin position="218"/>
        <end position="234"/>
    </location>
</feature>
<keyword evidence="4 10" id="KW-0808">Transferase</keyword>
<evidence type="ECO:0000313" key="11">
    <source>
        <dbReference type="Proteomes" id="UP000562027"/>
    </source>
</evidence>
<dbReference type="GO" id="GO:0016763">
    <property type="term" value="F:pentosyltransferase activity"/>
    <property type="evidence" value="ECO:0007669"/>
    <property type="project" value="TreeGrafter"/>
</dbReference>
<accession>A0A840LDA9</accession>
<keyword evidence="3" id="KW-0328">Glycosyltransferase</keyword>
<feature type="transmembrane region" description="Helical" evidence="8">
    <location>
        <begin position="315"/>
        <end position="334"/>
    </location>
</feature>